<keyword evidence="14" id="KW-1185">Reference proteome</keyword>
<dbReference type="InterPro" id="IPR041640">
    <property type="entry name" value="Tyrosinase_C"/>
</dbReference>
<comment type="catalytic activity">
    <reaction evidence="9">
        <text>2 L-dopa + O2 = 2 L-dopaquinone + 2 H2O</text>
        <dbReference type="Rhea" id="RHEA:34287"/>
        <dbReference type="ChEBI" id="CHEBI:15377"/>
        <dbReference type="ChEBI" id="CHEBI:15379"/>
        <dbReference type="ChEBI" id="CHEBI:57504"/>
        <dbReference type="ChEBI" id="CHEBI:57924"/>
        <dbReference type="EC" id="1.14.18.1"/>
    </reaction>
</comment>
<dbReference type="SUPFAM" id="SSF48056">
    <property type="entry name" value="Di-copper centre-containing domain"/>
    <property type="match status" value="1"/>
</dbReference>
<keyword evidence="4" id="KW-0479">Metal-binding</keyword>
<comment type="cofactor">
    <cofactor evidence="1">
        <name>Cu(2+)</name>
        <dbReference type="ChEBI" id="CHEBI:29036"/>
    </cofactor>
</comment>
<dbReference type="Proteomes" id="UP000076722">
    <property type="component" value="Unassembled WGS sequence"/>
</dbReference>
<evidence type="ECO:0000256" key="8">
    <source>
        <dbReference type="ARBA" id="ARBA00023101"/>
    </source>
</evidence>
<dbReference type="PROSITE" id="PS00498">
    <property type="entry name" value="TYROSINASE_2"/>
    <property type="match status" value="1"/>
</dbReference>
<evidence type="ECO:0000256" key="6">
    <source>
        <dbReference type="ARBA" id="ARBA00023008"/>
    </source>
</evidence>
<evidence type="ECO:0000313" key="14">
    <source>
        <dbReference type="Proteomes" id="UP000076722"/>
    </source>
</evidence>
<evidence type="ECO:0000313" key="13">
    <source>
        <dbReference type="EMBL" id="KZS90427.1"/>
    </source>
</evidence>
<evidence type="ECO:0000256" key="5">
    <source>
        <dbReference type="ARBA" id="ARBA00023002"/>
    </source>
</evidence>
<dbReference type="InterPro" id="IPR002227">
    <property type="entry name" value="Tyrosinase_Cu-bd"/>
</dbReference>
<sequence>MWIAHSVIIFRVLSRVQEPKPDDEEGGPDSKNSTYAIIGIRQGWGPAPEQVPLRYEVDEWYGNPANKDQINLFFLAMSRFQSLPPDAKLSYWQVCDLSRKALAYQAWVNGVQNNQELANNLRGLQLSQGGRFTDTLGESVYRLFSEKYFSSFSAFASTAHRQSQTPTDFSSLESIHNNIHNSVGGPNGGHMSSPAVAAFDPIFWFHHCNVDRQFAIWQALNSDSWFEDPREQLADPEGNWSTPPGAIPTPENTPLAPFHTDTAGTYWTSNDAREWLKYGYSYPELQQWLPKYRTGGRFNQELYKADIAKQVNALYSDTRQILLTRGPQSSRSSRGSAGHIVSSVEGHDYVVNVAYERFALAGLSFTIHIYIGQNTCVGTLYNFSTPAHTTGVNDGCENCRRQESGHALCTGQVPITSSLLKYVADDGVPLSSMEPEQVEAYLKKNLTWKITKAYGEDVPVSSIPSLEVSLAVGTGCHYGDHSRLSKYHSYRVLPGCTEGRPGGYRRPNPPPPPPHAEAAFA</sequence>
<dbReference type="OrthoDB" id="6132182at2759"/>
<dbReference type="GO" id="GO:0004503">
    <property type="term" value="F:tyrosinase activity"/>
    <property type="evidence" value="ECO:0007669"/>
    <property type="project" value="UniProtKB-EC"/>
</dbReference>
<evidence type="ECO:0000256" key="3">
    <source>
        <dbReference type="ARBA" id="ARBA00011906"/>
    </source>
</evidence>
<dbReference type="STRING" id="1314777.A0A164RBU0"/>
<keyword evidence="7" id="KW-0503">Monooxygenase</keyword>
<comment type="similarity">
    <text evidence="2">Belongs to the tyrosinase family.</text>
</comment>
<evidence type="ECO:0000256" key="7">
    <source>
        <dbReference type="ARBA" id="ARBA00023033"/>
    </source>
</evidence>
<dbReference type="EC" id="1.14.18.1" evidence="3"/>
<gene>
    <name evidence="13" type="ORF">SISNIDRAFT_457580</name>
</gene>
<dbReference type="Pfam" id="PF00264">
    <property type="entry name" value="Tyrosinase"/>
    <property type="match status" value="1"/>
</dbReference>
<dbReference type="AlphaFoldDB" id="A0A164RBU0"/>
<evidence type="ECO:0000256" key="11">
    <source>
        <dbReference type="SAM" id="MobiDB-lite"/>
    </source>
</evidence>
<dbReference type="EMBL" id="KV419421">
    <property type="protein sequence ID" value="KZS90427.1"/>
    <property type="molecule type" value="Genomic_DNA"/>
</dbReference>
<organism evidence="13 14">
    <name type="scientific">Sistotremastrum niveocremeum HHB9708</name>
    <dbReference type="NCBI Taxonomy" id="1314777"/>
    <lineage>
        <taxon>Eukaryota</taxon>
        <taxon>Fungi</taxon>
        <taxon>Dikarya</taxon>
        <taxon>Basidiomycota</taxon>
        <taxon>Agaricomycotina</taxon>
        <taxon>Agaricomycetes</taxon>
        <taxon>Sistotremastrales</taxon>
        <taxon>Sistotremastraceae</taxon>
        <taxon>Sertulicium</taxon>
        <taxon>Sertulicium niveocremeum</taxon>
    </lineage>
</organism>
<keyword evidence="5" id="KW-0560">Oxidoreductase</keyword>
<dbReference type="Gene3D" id="2.60.310.20">
    <property type="match status" value="1"/>
</dbReference>
<protein>
    <recommendedName>
        <fullName evidence="3">tyrosinase</fullName>
        <ecNumber evidence="3">1.14.18.1</ecNumber>
    </recommendedName>
</protein>
<dbReference type="PANTHER" id="PTHR11474:SF76">
    <property type="entry name" value="SHKT DOMAIN-CONTAINING PROTEIN"/>
    <property type="match status" value="1"/>
</dbReference>
<evidence type="ECO:0000256" key="1">
    <source>
        <dbReference type="ARBA" id="ARBA00001973"/>
    </source>
</evidence>
<evidence type="ECO:0000256" key="9">
    <source>
        <dbReference type="ARBA" id="ARBA00048233"/>
    </source>
</evidence>
<dbReference type="InterPro" id="IPR008922">
    <property type="entry name" value="Di-copper_centre_dom_sf"/>
</dbReference>
<comment type="catalytic activity">
    <reaction evidence="10">
        <text>L-tyrosine + O2 = L-dopaquinone + H2O</text>
        <dbReference type="Rhea" id="RHEA:18117"/>
        <dbReference type="ChEBI" id="CHEBI:15377"/>
        <dbReference type="ChEBI" id="CHEBI:15379"/>
        <dbReference type="ChEBI" id="CHEBI:57924"/>
        <dbReference type="ChEBI" id="CHEBI:58315"/>
        <dbReference type="EC" id="1.14.18.1"/>
    </reaction>
</comment>
<dbReference type="GO" id="GO:0042438">
    <property type="term" value="P:melanin biosynthetic process"/>
    <property type="evidence" value="ECO:0007669"/>
    <property type="project" value="UniProtKB-KW"/>
</dbReference>
<evidence type="ECO:0000259" key="12">
    <source>
        <dbReference type="PROSITE" id="PS00498"/>
    </source>
</evidence>
<feature type="domain" description="Tyrosinase copper-binding" evidence="12">
    <location>
        <begin position="200"/>
        <end position="211"/>
    </location>
</feature>
<dbReference type="Pfam" id="PF18132">
    <property type="entry name" value="Tyrosinase_C"/>
    <property type="match status" value="1"/>
</dbReference>
<evidence type="ECO:0000256" key="4">
    <source>
        <dbReference type="ARBA" id="ARBA00022723"/>
    </source>
</evidence>
<dbReference type="GO" id="GO:0046872">
    <property type="term" value="F:metal ion binding"/>
    <property type="evidence" value="ECO:0007669"/>
    <property type="project" value="UniProtKB-KW"/>
</dbReference>
<dbReference type="PANTHER" id="PTHR11474">
    <property type="entry name" value="TYROSINASE FAMILY MEMBER"/>
    <property type="match status" value="1"/>
</dbReference>
<dbReference type="InterPro" id="IPR050316">
    <property type="entry name" value="Tyrosinase/Hemocyanin"/>
</dbReference>
<feature type="region of interest" description="Disordered" evidence="11">
    <location>
        <begin position="499"/>
        <end position="521"/>
    </location>
</feature>
<reference evidence="13 14" key="1">
    <citation type="journal article" date="2016" name="Mol. Biol. Evol.">
        <title>Comparative Genomics of Early-Diverging Mushroom-Forming Fungi Provides Insights into the Origins of Lignocellulose Decay Capabilities.</title>
        <authorList>
            <person name="Nagy L.G."/>
            <person name="Riley R."/>
            <person name="Tritt A."/>
            <person name="Adam C."/>
            <person name="Daum C."/>
            <person name="Floudas D."/>
            <person name="Sun H."/>
            <person name="Yadav J.S."/>
            <person name="Pangilinan J."/>
            <person name="Larsson K.H."/>
            <person name="Matsuura K."/>
            <person name="Barry K."/>
            <person name="Labutti K."/>
            <person name="Kuo R."/>
            <person name="Ohm R.A."/>
            <person name="Bhattacharya S.S."/>
            <person name="Shirouzu T."/>
            <person name="Yoshinaga Y."/>
            <person name="Martin F.M."/>
            <person name="Grigoriev I.V."/>
            <person name="Hibbett D.S."/>
        </authorList>
    </citation>
    <scope>NUCLEOTIDE SEQUENCE [LARGE SCALE GENOMIC DNA]</scope>
    <source>
        <strain evidence="13 14">HHB9708</strain>
    </source>
</reference>
<keyword evidence="6" id="KW-0186">Copper</keyword>
<evidence type="ECO:0000256" key="10">
    <source>
        <dbReference type="ARBA" id="ARBA00048881"/>
    </source>
</evidence>
<keyword evidence="8" id="KW-0470">Melanin biosynthesis</keyword>
<dbReference type="Gene3D" id="1.10.1280.10">
    <property type="entry name" value="Di-copper center containing domain from catechol oxidase"/>
    <property type="match status" value="2"/>
</dbReference>
<name>A0A164RBU0_9AGAM</name>
<proteinExistence type="inferred from homology"/>
<evidence type="ECO:0000256" key="2">
    <source>
        <dbReference type="ARBA" id="ARBA00009928"/>
    </source>
</evidence>
<accession>A0A164RBU0</accession>